<keyword evidence="8" id="KW-0472">Membrane</keyword>
<gene>
    <name evidence="10" type="ORF">GCM10007875_03540</name>
</gene>
<name>A0ABQ5YP64_9BURK</name>
<evidence type="ECO:0000259" key="9">
    <source>
        <dbReference type="Pfam" id="PF11356"/>
    </source>
</evidence>
<evidence type="ECO:0000256" key="6">
    <source>
        <dbReference type="ARBA" id="ARBA00022927"/>
    </source>
</evidence>
<keyword evidence="3" id="KW-1003">Cell membrane</keyword>
<keyword evidence="5" id="KW-0812">Transmembrane</keyword>
<keyword evidence="7" id="KW-1133">Transmembrane helix</keyword>
<dbReference type="Pfam" id="PF11356">
    <property type="entry name" value="T2SSC"/>
    <property type="match status" value="1"/>
</dbReference>
<sequence length="136" mass="14370">MYALSVVIVVAAVQRLRVPAPRIVPAMSATQSDKFQVDQSPEARLLGVETTGGLTPPSLVLNGVFANSKGLGAAVLSIEGQPAVSVAVGEEVANGWKLVQVDPAFAVIERSGQRSKIALPEQQTDPNQFRIIKQNP</sequence>
<evidence type="ECO:0000256" key="1">
    <source>
        <dbReference type="ARBA" id="ARBA00004533"/>
    </source>
</evidence>
<evidence type="ECO:0000313" key="11">
    <source>
        <dbReference type="Proteomes" id="UP001156664"/>
    </source>
</evidence>
<evidence type="ECO:0000256" key="4">
    <source>
        <dbReference type="ARBA" id="ARBA00022519"/>
    </source>
</evidence>
<evidence type="ECO:0000256" key="2">
    <source>
        <dbReference type="ARBA" id="ARBA00022448"/>
    </source>
</evidence>
<evidence type="ECO:0000313" key="10">
    <source>
        <dbReference type="EMBL" id="GLR25266.1"/>
    </source>
</evidence>
<feature type="domain" description="Type II secretion system protein GspC N-terminal" evidence="9">
    <location>
        <begin position="54"/>
        <end position="119"/>
    </location>
</feature>
<reference evidence="11" key="1">
    <citation type="journal article" date="2019" name="Int. J. Syst. Evol. Microbiol.">
        <title>The Global Catalogue of Microorganisms (GCM) 10K type strain sequencing project: providing services to taxonomists for standard genome sequencing and annotation.</title>
        <authorList>
            <consortium name="The Broad Institute Genomics Platform"/>
            <consortium name="The Broad Institute Genome Sequencing Center for Infectious Disease"/>
            <person name="Wu L."/>
            <person name="Ma J."/>
        </authorList>
    </citation>
    <scope>NUCLEOTIDE SEQUENCE [LARGE SCALE GENOMIC DNA]</scope>
    <source>
        <strain evidence="11">NBRC 105857</strain>
    </source>
</reference>
<evidence type="ECO:0000256" key="7">
    <source>
        <dbReference type="ARBA" id="ARBA00022989"/>
    </source>
</evidence>
<accession>A0ABQ5YP64</accession>
<protein>
    <recommendedName>
        <fullName evidence="9">Type II secretion system protein GspC N-terminal domain-containing protein</fullName>
    </recommendedName>
</protein>
<keyword evidence="11" id="KW-1185">Reference proteome</keyword>
<evidence type="ECO:0000256" key="3">
    <source>
        <dbReference type="ARBA" id="ARBA00022475"/>
    </source>
</evidence>
<dbReference type="Gene3D" id="2.30.30.830">
    <property type="match status" value="1"/>
</dbReference>
<comment type="subcellular location">
    <subcellularLocation>
        <location evidence="1">Cell inner membrane</location>
    </subcellularLocation>
</comment>
<comment type="caution">
    <text evidence="10">The sequence shown here is derived from an EMBL/GenBank/DDBJ whole genome shotgun (WGS) entry which is preliminary data.</text>
</comment>
<proteinExistence type="predicted"/>
<dbReference type="Proteomes" id="UP001156664">
    <property type="component" value="Unassembled WGS sequence"/>
</dbReference>
<evidence type="ECO:0000256" key="8">
    <source>
        <dbReference type="ARBA" id="ARBA00023136"/>
    </source>
</evidence>
<dbReference type="EMBL" id="BSOJ01000006">
    <property type="protein sequence ID" value="GLR25266.1"/>
    <property type="molecule type" value="Genomic_DNA"/>
</dbReference>
<keyword evidence="4" id="KW-0997">Cell inner membrane</keyword>
<keyword evidence="6" id="KW-0653">Protein transport</keyword>
<dbReference type="InterPro" id="IPR024961">
    <property type="entry name" value="T2SS_GspC_N"/>
</dbReference>
<evidence type="ECO:0000256" key="5">
    <source>
        <dbReference type="ARBA" id="ARBA00022692"/>
    </source>
</evidence>
<keyword evidence="2" id="KW-0813">Transport</keyword>
<organism evidence="10 11">
    <name type="scientific">Limnobacter litoralis</name>
    <dbReference type="NCBI Taxonomy" id="481366"/>
    <lineage>
        <taxon>Bacteria</taxon>
        <taxon>Pseudomonadati</taxon>
        <taxon>Pseudomonadota</taxon>
        <taxon>Betaproteobacteria</taxon>
        <taxon>Burkholderiales</taxon>
        <taxon>Burkholderiaceae</taxon>
        <taxon>Limnobacter</taxon>
    </lineage>
</organism>